<dbReference type="InterPro" id="IPR011652">
    <property type="entry name" value="MORN_2"/>
</dbReference>
<gene>
    <name evidence="2" type="ORF">D7X12_01060</name>
</gene>
<organism evidence="2 3">
    <name type="scientific">Corallococcus sicarius</name>
    <dbReference type="NCBI Taxonomy" id="2316726"/>
    <lineage>
        <taxon>Bacteria</taxon>
        <taxon>Pseudomonadati</taxon>
        <taxon>Myxococcota</taxon>
        <taxon>Myxococcia</taxon>
        <taxon>Myxococcales</taxon>
        <taxon>Cystobacterineae</taxon>
        <taxon>Myxococcaceae</taxon>
        <taxon>Corallococcus</taxon>
    </lineage>
</organism>
<dbReference type="Proteomes" id="UP000273405">
    <property type="component" value="Unassembled WGS sequence"/>
</dbReference>
<sequence>MPRVFLSGSSRYLPTSGKKKTMSKVTFRVLALCLAVGSPALAADQADDVKLSCPAGTKQFGGRATMTDRGVFCVKNKTDQSLPVAHGPYVSYHPNGQKKAVGQHTDGAQSGLWTFFNADGVKTEEIEFAGGNYNGRRTHFFVTGQKQSEERWAKGMQNGVAVAFAENGQKVAESEYRNGQLVSTQRFENGRPVSAQ</sequence>
<evidence type="ECO:0000313" key="3">
    <source>
        <dbReference type="Proteomes" id="UP000273405"/>
    </source>
</evidence>
<evidence type="ECO:0008006" key="4">
    <source>
        <dbReference type="Google" id="ProtNLM"/>
    </source>
</evidence>
<evidence type="ECO:0000313" key="2">
    <source>
        <dbReference type="EMBL" id="RKH48045.1"/>
    </source>
</evidence>
<keyword evidence="3" id="KW-1185">Reference proteome</keyword>
<proteinExistence type="predicted"/>
<feature type="chain" id="PRO_5017183195" description="Toxin-antitoxin system YwqK family antitoxin" evidence="1">
    <location>
        <begin position="43"/>
        <end position="196"/>
    </location>
</feature>
<reference evidence="3" key="1">
    <citation type="submission" date="2018-09" db="EMBL/GenBank/DDBJ databases">
        <authorList>
            <person name="Livingstone P.G."/>
            <person name="Whitworth D.E."/>
        </authorList>
    </citation>
    <scope>NUCLEOTIDE SEQUENCE [LARGE SCALE GENOMIC DNA]</scope>
    <source>
        <strain evidence="3">CA040B</strain>
    </source>
</reference>
<dbReference type="EMBL" id="RAWG01000004">
    <property type="protein sequence ID" value="RKH48045.1"/>
    <property type="molecule type" value="Genomic_DNA"/>
</dbReference>
<comment type="caution">
    <text evidence="2">The sequence shown here is derived from an EMBL/GenBank/DDBJ whole genome shotgun (WGS) entry which is preliminary data.</text>
</comment>
<accession>A0A3A8P3T4</accession>
<name>A0A3A8P3T4_9BACT</name>
<protein>
    <recommendedName>
        <fullName evidence="4">Toxin-antitoxin system YwqK family antitoxin</fullName>
    </recommendedName>
</protein>
<keyword evidence="1" id="KW-0732">Signal</keyword>
<evidence type="ECO:0000256" key="1">
    <source>
        <dbReference type="SAM" id="SignalP"/>
    </source>
</evidence>
<feature type="signal peptide" evidence="1">
    <location>
        <begin position="1"/>
        <end position="42"/>
    </location>
</feature>
<dbReference type="Gene3D" id="3.90.930.1">
    <property type="match status" value="1"/>
</dbReference>
<dbReference type="Pfam" id="PF07661">
    <property type="entry name" value="MORN_2"/>
    <property type="match status" value="1"/>
</dbReference>
<dbReference type="SUPFAM" id="SSF82185">
    <property type="entry name" value="Histone H3 K4-specific methyltransferase SET7/9 N-terminal domain"/>
    <property type="match status" value="1"/>
</dbReference>
<dbReference type="AlphaFoldDB" id="A0A3A8P3T4"/>